<organism evidence="2 3">
    <name type="scientific">Calocera viscosa (strain TUFC12733)</name>
    <dbReference type="NCBI Taxonomy" id="1330018"/>
    <lineage>
        <taxon>Eukaryota</taxon>
        <taxon>Fungi</taxon>
        <taxon>Dikarya</taxon>
        <taxon>Basidiomycota</taxon>
        <taxon>Agaricomycotina</taxon>
        <taxon>Dacrymycetes</taxon>
        <taxon>Dacrymycetales</taxon>
        <taxon>Dacrymycetaceae</taxon>
        <taxon>Calocera</taxon>
    </lineage>
</organism>
<dbReference type="InterPro" id="IPR032675">
    <property type="entry name" value="LRR_dom_sf"/>
</dbReference>
<feature type="compositionally biased region" description="Acidic residues" evidence="1">
    <location>
        <begin position="211"/>
        <end position="227"/>
    </location>
</feature>
<dbReference type="EMBL" id="KV417318">
    <property type="protein sequence ID" value="KZO91794.1"/>
    <property type="molecule type" value="Genomic_DNA"/>
</dbReference>
<dbReference type="Gene3D" id="3.80.10.10">
    <property type="entry name" value="Ribonuclease Inhibitor"/>
    <property type="match status" value="1"/>
</dbReference>
<dbReference type="AlphaFoldDB" id="A0A167HMS4"/>
<evidence type="ECO:0000313" key="2">
    <source>
        <dbReference type="EMBL" id="KZO91794.1"/>
    </source>
</evidence>
<dbReference type="SUPFAM" id="SSF52047">
    <property type="entry name" value="RNI-like"/>
    <property type="match status" value="1"/>
</dbReference>
<protein>
    <submittedName>
        <fullName evidence="2">Uncharacterized protein</fullName>
    </submittedName>
</protein>
<accession>A0A167HMS4</accession>
<proteinExistence type="predicted"/>
<keyword evidence="3" id="KW-1185">Reference proteome</keyword>
<evidence type="ECO:0000313" key="3">
    <source>
        <dbReference type="Proteomes" id="UP000076738"/>
    </source>
</evidence>
<name>A0A167HMS4_CALVF</name>
<dbReference type="OrthoDB" id="120976at2759"/>
<feature type="region of interest" description="Disordered" evidence="1">
    <location>
        <begin position="211"/>
        <end position="238"/>
    </location>
</feature>
<sequence>VLSNPGHFSGIRYLDLTSIPLRDDDVKHIAFMVHLETLHLGETGIGTDALCMLSLLKNCLALLHLQDNSKIDDDAIPTFAVLHKLRFLKIEGTSITMHGIRKLAKRLDKDQRVMGISLPLACEDYLADLSTHYCIHPDPPLITSAEAVPSLSVIALKANLSAHHAINDGILPTGTKAEMVQRLIDILEIRAGDLLLGKVFGLHDDRASDEDCSQLESAGEDDSDITEVESRDILSASS</sequence>
<dbReference type="Proteomes" id="UP000076738">
    <property type="component" value="Unassembled WGS sequence"/>
</dbReference>
<feature type="non-terminal residue" evidence="2">
    <location>
        <position position="1"/>
    </location>
</feature>
<dbReference type="STRING" id="1330018.A0A167HMS4"/>
<evidence type="ECO:0000256" key="1">
    <source>
        <dbReference type="SAM" id="MobiDB-lite"/>
    </source>
</evidence>
<reference evidence="2 3" key="1">
    <citation type="journal article" date="2016" name="Mol. Biol. Evol.">
        <title>Comparative Genomics of Early-Diverging Mushroom-Forming Fungi Provides Insights into the Origins of Lignocellulose Decay Capabilities.</title>
        <authorList>
            <person name="Nagy L.G."/>
            <person name="Riley R."/>
            <person name="Tritt A."/>
            <person name="Adam C."/>
            <person name="Daum C."/>
            <person name="Floudas D."/>
            <person name="Sun H."/>
            <person name="Yadav J.S."/>
            <person name="Pangilinan J."/>
            <person name="Larsson K.H."/>
            <person name="Matsuura K."/>
            <person name="Barry K."/>
            <person name="Labutti K."/>
            <person name="Kuo R."/>
            <person name="Ohm R.A."/>
            <person name="Bhattacharya S.S."/>
            <person name="Shirouzu T."/>
            <person name="Yoshinaga Y."/>
            <person name="Martin F.M."/>
            <person name="Grigoriev I.V."/>
            <person name="Hibbett D.S."/>
        </authorList>
    </citation>
    <scope>NUCLEOTIDE SEQUENCE [LARGE SCALE GENOMIC DNA]</scope>
    <source>
        <strain evidence="2 3">TUFC12733</strain>
    </source>
</reference>
<gene>
    <name evidence="2" type="ORF">CALVIDRAFT_488609</name>
</gene>